<proteinExistence type="predicted"/>
<evidence type="ECO:0000313" key="2">
    <source>
        <dbReference type="Proteomes" id="UP000009081"/>
    </source>
</evidence>
<reference evidence="1 2" key="1">
    <citation type="journal article" date="2009" name="PLoS ONE">
        <title>Methylobacterium genome sequences: a reference blueprint to investigate microbial metabolism of C1 compounds from natural and industrial sources.</title>
        <authorList>
            <person name="Vuilleumier S."/>
            <person name="Chistoserdova L."/>
            <person name="Lee M.-C."/>
            <person name="Bringel F."/>
            <person name="Lajus A."/>
            <person name="Zhou Y."/>
            <person name="Gourion B."/>
            <person name="Barbe V."/>
            <person name="Chang J."/>
            <person name="Cruveiller S."/>
            <person name="Dossat C."/>
            <person name="Gillett W."/>
            <person name="Gruffaz C."/>
            <person name="Haugen E."/>
            <person name="Hourcade E."/>
            <person name="Levy R."/>
            <person name="Mangenot S."/>
            <person name="Muller E."/>
            <person name="Nadalig T."/>
            <person name="Pagni M."/>
            <person name="Penny C."/>
            <person name="Peyraud R."/>
            <person name="Robinson D.G."/>
            <person name="Roche D."/>
            <person name="Rouy Z."/>
            <person name="Saenampechek C."/>
            <person name="Salvignol G."/>
            <person name="Vallenet D."/>
            <person name="Wu Z."/>
            <person name="Marx C.J."/>
            <person name="Vorholt J.A."/>
            <person name="Olson M.V."/>
            <person name="Kaul R."/>
            <person name="Weissenbach J."/>
            <person name="Medigue C."/>
            <person name="Lidstrom M.E."/>
        </authorList>
    </citation>
    <scope>NUCLEOTIDE SEQUENCE [LARGE SCALE GENOMIC DNA]</scope>
    <source>
        <strain evidence="2">ATCC 14718 / DSM 1338 / JCM 2805 / NCIMB 9133 / AM1</strain>
    </source>
</reference>
<evidence type="ECO:0000313" key="1">
    <source>
        <dbReference type="EMBL" id="ACS40559.1"/>
    </source>
</evidence>
<gene>
    <name evidence="1" type="ordered locus">MexAM1_META1p2806</name>
</gene>
<dbReference type="STRING" id="272630.MexAM1_META1p2806"/>
<keyword evidence="2" id="KW-1185">Reference proteome</keyword>
<sequence>MNPIMLTTTEIADAAIREIVQLSLSAAPFDLFLDQLLVPGDAWFRWVAQLGQIRETRTALSGLFGRFVARAYLTKYCGFGYFEPIRADLQALAGWPSLTIRKNDSGDLPDWMTATVAGANAYAVAEAKGSHNTQGVEAALGAAKKQVGRIDIMSGTASLTTKRYALATRWSVHGRPDLDKPYLYVDDPDEGDRDPTPKETRHVARSIALGHYATLAEGFGLPGTAAALMSAKRSAPGNLALPRRELTLLSMGDKSRGPTLCAAIVPNGVVPIPGDGDIDAFRNGLLAVYGERTAILAVGEEDILNVDRLEYPTFEADQVVAPGSFWNRRRIHIDGSELAPLRDTVIKRETVP</sequence>
<accession>C5ATN5</accession>
<dbReference type="HOGENOM" id="CLU_787102_0_0_5"/>
<name>C5ATN5_METEA</name>
<dbReference type="RefSeq" id="WP_012753074.1">
    <property type="nucleotide sequence ID" value="NC_012808.1"/>
</dbReference>
<protein>
    <submittedName>
        <fullName evidence="1">Uncharacterized protein</fullName>
    </submittedName>
</protein>
<dbReference type="OrthoDB" id="7567346at2"/>
<dbReference type="AlphaFoldDB" id="C5ATN5"/>
<dbReference type="eggNOG" id="ENOG50334TK">
    <property type="taxonomic scope" value="Bacteria"/>
</dbReference>
<dbReference type="KEGG" id="mea:Mex_1p2806"/>
<dbReference type="Proteomes" id="UP000009081">
    <property type="component" value="Chromosome"/>
</dbReference>
<dbReference type="EMBL" id="CP001510">
    <property type="protein sequence ID" value="ACS40559.1"/>
    <property type="molecule type" value="Genomic_DNA"/>
</dbReference>
<organism evidence="1 2">
    <name type="scientific">Methylorubrum extorquens (strain ATCC 14718 / DSM 1338 / JCM 2805 / NCIMB 9133 / AM1)</name>
    <name type="common">Methylobacterium extorquens</name>
    <dbReference type="NCBI Taxonomy" id="272630"/>
    <lineage>
        <taxon>Bacteria</taxon>
        <taxon>Pseudomonadati</taxon>
        <taxon>Pseudomonadota</taxon>
        <taxon>Alphaproteobacteria</taxon>
        <taxon>Hyphomicrobiales</taxon>
        <taxon>Methylobacteriaceae</taxon>
        <taxon>Methylorubrum</taxon>
    </lineage>
</organism>